<feature type="domain" description="F5/8 type C" evidence="3">
    <location>
        <begin position="2224"/>
        <end position="2327"/>
    </location>
</feature>
<sequence length="2421" mass="256355">MCHRPLYFLGLLLSWGVCGTHRRRAGSSAGWYYQMCGGSDSVKSFTSQADMVKAGWVFSWDDSSLWDASGTYPSAYRGSSSSGDGAVSIQLAGSGVVAVTYGSDSTGTVSVKMNDQVKGTASANTVSQTVELSFNTGDVLAIQESSSIILLQSIDFICDVTSANVPVWAYPETVSATLPYDMGVQSSLNLNSNSYTLMMWLKQGASEPDDSIIIGQHIDTSTTTTSTSITVTATTVTVSTSTTTQTQLCSWDEIPGVYSPGFASGLEEVFDLYGAKEKCKSLGSSSCKAVTCRGEGVTCTVRSSADLFGSAYGENSYVPSSLCYLGGYRNTVTNINSGVGCTDTATGTGFIMFSGQDIRSRFSAANWAEGNADQFVCVKYDGGWQYDSNDGFVAFSPEDSDVLVASVDFDADSVTSLAGMEEYDNYVTKGFNSGDLTFYANKYGDASTANVGEFFISGSYFVAQSIDFVSYPTDFVKSTGANAPSEFASGTQKVDYYQYQNSAGTEVHMQVLSYYTGADSDLWKIFDGDMSSSVKVQEPDLLWEGEQVAAKVHSVTLYTTSSGNSYTAYWRTSDFVSSAWSTGTVQSATANWVQVGSYYRWELPIKATTMKLEIHLRGSGLDFDGAPDGASHATRSFEFSGFEVNLRHSVTTTSVTATVTSTTKSRTQTTTTVSTSTITATTTTVTAYPSVAFDELSGYTCSDTPTSSGLTSATLDACKLACFSSSTCKGFVYTATGGSVTDNCQLLATVASVSTSSTETCYLRVAQGMCPYSYQYAFYVNSDYCCKTNKEKDDGSGASCDGSALHASGTVSMCCEGDDFQVCENPPCADYQSYTSATMHGTATISYVALQTTTVTTATTTVTTATATVTSTTVSATTSISTTVTTVTATVTTVTATVTTVTTSMSTTSTSTTETATTVTATVTTVTVSSTSTDSLTSTTSTTDSTTSLTATSSSTSTDSRTVTSTTSSVTSTTSSVTTTTASTTVTSSTTVSTTTVSTSTVSTTTTSKTSTITSSTTASHTTTATTTSVTTTSQSSTSSTTTFMSPRYLYWDTVTPKLSTELFRENDAYLWTVIFVSTGSVRLKNVGTSSYLAVSGSSLVLETAGSSAGLWAYVTDAEGLVTLKNSDADKYLCTNFDPDLQASCSGVNWIVSLVTNSVSASVFTSVTATSTSLTGTTTTVTSVTATETRTSVSTTATSTLTTYTVTATWTTWTSTSISSTKTSTITTTVVTATTVTATLTMTTTTTATAQFARTRLDLSLKSGRYYISHYLHECHSDTSLTKNVWQHVAFVYDSVAKTQKIYIDGALDKTCTDIDSLNADDSNKFYLGGAVQRGVTATWTGSLADVNIFLEVLTLNQVSLARLSACYLLPGTDCRAERHAWHMKGTCLVSADVSGLSPKTCSQFCGTYGLQCLKAAAVSSSGSCSMSGSDTAYQSQTEYGCTEVSNYQLCECYSATWPPALVNPASTARTYSSSTNGALGALDDTSGVQMWSPDTTTDEYMIIDVGSNNHFVCGVVSQGSGSTSNWVQSFEVDISEDSTNYVPIAGVFPGNVDAATHKVTKFPLPMRARYVRLWPASSQLSTFAMRAGLVTCGPLRAGKSANLAPSAGITCDSSVSSCGSAVTDGTKCTDASAYSGALATATAEFCTSQYWVQLDLGHPLASSPFATPTKLVNKVVLFGCEGLMYCGRKLETSSDGSTWATVREASTYYDDETAPTAAYDEVEGSYGTIFVFDLRAVRYVKVWSSFSESDTKVHFAEIEVYEEAPELSYQFDTELSSTKVTMGNLNDLGLASGDYTFMTYWNSGSLTANSQYPLFGQTQTSGLNFYLTETATDTVKFEQQLDGGNGCSTGTATANSAWNHVAVVYSASGKTSSFYLNGQAYSSPTCTDYTVADGAVEYGGGRGQGTWAGQIKEAKIYAKAIGTEDLLNYSGWCRSYTCSAAYRRTSERRRSSCSTTGCSDAECCEAWPTCSDAVCTVNSKYTSRRREYCFRSCTETLCCTEREKSTFTLTGTETPTVAVSSSAWVDAGSACADQFSEALPVTTSGTVDRTTVGSYTVTYQCTKHEGGHVFETKTRTVGVVESMYINPALYWTVQREAGSWTDTVSKCYDTSDTFDADIADMHQSITWDASTRLFFGTSGGVETKTYTVTYSCSLTSVSEAKTLTVRDAIRLYGPDPHVLRAGRLRWNEGACEICDTTNKNPGGSACTASSDNSSVTECTLTGTGWKAESTATAGVYLQIDLGASEKVAGVVTKGHSSEEAWIKTYTVQHSTDGSSWTDVSGTYTANVDRDTDVENMLPATVDARYWRIVAQTFESVAAARAALIVCSSTSSSTDSHCMCGYVAAPSSVACRTDVTADCIDATGTSATITVSPSTISAMSPTEQTVSYSCAGNTYTRGVKIRNAIDLNGASSMVIPAGVSG</sequence>
<feature type="signal peptide" evidence="2">
    <location>
        <begin position="1"/>
        <end position="19"/>
    </location>
</feature>
<evidence type="ECO:0008006" key="7">
    <source>
        <dbReference type="Google" id="ProtNLM"/>
    </source>
</evidence>
<dbReference type="InterPro" id="IPR003609">
    <property type="entry name" value="Pan_app"/>
</dbReference>
<dbReference type="PANTHER" id="PTHR24543">
    <property type="entry name" value="MULTICOPPER OXIDASE-RELATED"/>
    <property type="match status" value="1"/>
</dbReference>
<dbReference type="PROSITE" id="PS50948">
    <property type="entry name" value="PAN"/>
    <property type="match status" value="1"/>
</dbReference>
<dbReference type="SMART" id="SM00231">
    <property type="entry name" value="FA58C"/>
    <property type="match status" value="2"/>
</dbReference>
<dbReference type="InterPro" id="IPR013320">
    <property type="entry name" value="ConA-like_dom_sf"/>
</dbReference>
<evidence type="ECO:0000313" key="5">
    <source>
        <dbReference type="EMBL" id="CAJ1374694.1"/>
    </source>
</evidence>
<feature type="chain" id="PRO_5041312186" description="Staphylococcus aureus surface protein A" evidence="2">
    <location>
        <begin position="20"/>
        <end position="2421"/>
    </location>
</feature>
<dbReference type="Gene3D" id="2.60.120.260">
    <property type="entry name" value="Galactose-binding domain-like"/>
    <property type="match status" value="3"/>
</dbReference>
<dbReference type="Gene3D" id="2.60.120.200">
    <property type="match status" value="2"/>
</dbReference>
<dbReference type="EMBL" id="CAUJNA010000270">
    <property type="protein sequence ID" value="CAJ1374694.1"/>
    <property type="molecule type" value="Genomic_DNA"/>
</dbReference>
<reference evidence="5" key="1">
    <citation type="submission" date="2023-08" db="EMBL/GenBank/DDBJ databases">
        <authorList>
            <person name="Chen Y."/>
            <person name="Shah S."/>
            <person name="Dougan E. K."/>
            <person name="Thang M."/>
            <person name="Chan C."/>
        </authorList>
    </citation>
    <scope>NUCLEOTIDE SEQUENCE</scope>
</reference>
<keyword evidence="6" id="KW-1185">Reference proteome</keyword>
<feature type="region of interest" description="Disordered" evidence="1">
    <location>
        <begin position="932"/>
        <end position="971"/>
    </location>
</feature>
<dbReference type="InterPro" id="IPR000421">
    <property type="entry name" value="FA58C"/>
</dbReference>
<protein>
    <recommendedName>
        <fullName evidence="7">Staphylococcus aureus surface protein A</fullName>
    </recommendedName>
</protein>
<accession>A0AA36HUI4</accession>
<dbReference type="PROSITE" id="PS50022">
    <property type="entry name" value="FA58C_3"/>
    <property type="match status" value="2"/>
</dbReference>
<feature type="domain" description="F5/8 type C" evidence="3">
    <location>
        <begin position="1442"/>
        <end position="1593"/>
    </location>
</feature>
<dbReference type="Proteomes" id="UP001178507">
    <property type="component" value="Unassembled WGS sequence"/>
</dbReference>
<feature type="non-terminal residue" evidence="5">
    <location>
        <position position="1"/>
    </location>
</feature>
<keyword evidence="2" id="KW-0732">Signal</keyword>
<dbReference type="Pfam" id="PF13385">
    <property type="entry name" value="Laminin_G_3"/>
    <property type="match status" value="2"/>
</dbReference>
<name>A0AA36HUI4_9DINO</name>
<dbReference type="SUPFAM" id="SSF49899">
    <property type="entry name" value="Concanavalin A-like lectins/glucanases"/>
    <property type="match status" value="2"/>
</dbReference>
<organism evidence="5 6">
    <name type="scientific">Effrenium voratum</name>
    <dbReference type="NCBI Taxonomy" id="2562239"/>
    <lineage>
        <taxon>Eukaryota</taxon>
        <taxon>Sar</taxon>
        <taxon>Alveolata</taxon>
        <taxon>Dinophyceae</taxon>
        <taxon>Suessiales</taxon>
        <taxon>Symbiodiniaceae</taxon>
        <taxon>Effrenium</taxon>
    </lineage>
</organism>
<evidence type="ECO:0000256" key="2">
    <source>
        <dbReference type="SAM" id="SignalP"/>
    </source>
</evidence>
<evidence type="ECO:0000256" key="1">
    <source>
        <dbReference type="SAM" id="MobiDB-lite"/>
    </source>
</evidence>
<comment type="caution">
    <text evidence="5">The sequence shown here is derived from an EMBL/GenBank/DDBJ whole genome shotgun (WGS) entry which is preliminary data.</text>
</comment>
<dbReference type="PROSITE" id="PS01285">
    <property type="entry name" value="FA58C_1"/>
    <property type="match status" value="1"/>
</dbReference>
<feature type="domain" description="Apple" evidence="4">
    <location>
        <begin position="687"/>
        <end position="770"/>
    </location>
</feature>
<dbReference type="SUPFAM" id="SSF50370">
    <property type="entry name" value="Ricin B-like lectins"/>
    <property type="match status" value="1"/>
</dbReference>
<evidence type="ECO:0000313" key="6">
    <source>
        <dbReference type="Proteomes" id="UP001178507"/>
    </source>
</evidence>
<dbReference type="InterPro" id="IPR008979">
    <property type="entry name" value="Galactose-bd-like_sf"/>
</dbReference>
<evidence type="ECO:0000259" key="4">
    <source>
        <dbReference type="PROSITE" id="PS50948"/>
    </source>
</evidence>
<proteinExistence type="predicted"/>
<dbReference type="SUPFAM" id="SSF49785">
    <property type="entry name" value="Galactose-binding domain-like"/>
    <property type="match status" value="3"/>
</dbReference>
<dbReference type="Pfam" id="PF00754">
    <property type="entry name" value="F5_F8_type_C"/>
    <property type="match status" value="2"/>
</dbReference>
<gene>
    <name evidence="5" type="ORF">EVOR1521_LOCUS4180</name>
</gene>
<dbReference type="InterPro" id="IPR035992">
    <property type="entry name" value="Ricin_B-like_lectins"/>
</dbReference>
<evidence type="ECO:0000259" key="3">
    <source>
        <dbReference type="PROSITE" id="PS50022"/>
    </source>
</evidence>